<dbReference type="InterPro" id="IPR036907">
    <property type="entry name" value="5'-Nucleotdase_C_sf"/>
</dbReference>
<dbReference type="GeneTree" id="ENSGT00530000063775"/>
<dbReference type="AlphaFoldDB" id="A0A8C8D558"/>
<keyword evidence="3" id="KW-1185">Reference proteome</keyword>
<dbReference type="InterPro" id="IPR006179">
    <property type="entry name" value="5_nucleotidase/apyrase"/>
</dbReference>
<organism evidence="2 3">
    <name type="scientific">Oncorhynchus tshawytscha</name>
    <name type="common">Chinook salmon</name>
    <name type="synonym">Salmo tshawytscha</name>
    <dbReference type="NCBI Taxonomy" id="74940"/>
    <lineage>
        <taxon>Eukaryota</taxon>
        <taxon>Metazoa</taxon>
        <taxon>Chordata</taxon>
        <taxon>Craniata</taxon>
        <taxon>Vertebrata</taxon>
        <taxon>Euteleostomi</taxon>
        <taxon>Actinopterygii</taxon>
        <taxon>Neopterygii</taxon>
        <taxon>Teleostei</taxon>
        <taxon>Protacanthopterygii</taxon>
        <taxon>Salmoniformes</taxon>
        <taxon>Salmonidae</taxon>
        <taxon>Salmoninae</taxon>
        <taxon>Oncorhynchus</taxon>
    </lineage>
</organism>
<dbReference type="Ensembl" id="ENSOTST00005023759.2">
    <property type="protein sequence ID" value="ENSOTSP00005021907.1"/>
    <property type="gene ID" value="ENSOTSG00005010522.2"/>
</dbReference>
<reference evidence="2" key="2">
    <citation type="submission" date="2025-09" db="UniProtKB">
        <authorList>
            <consortium name="Ensembl"/>
        </authorList>
    </citation>
    <scope>IDENTIFICATION</scope>
</reference>
<name>A0A8C8D558_ONCTS</name>
<protein>
    <recommendedName>
        <fullName evidence="1">Calcineurin-like phosphoesterase domain-containing protein</fullName>
    </recommendedName>
</protein>
<dbReference type="GO" id="GO:0016787">
    <property type="term" value="F:hydrolase activity"/>
    <property type="evidence" value="ECO:0007669"/>
    <property type="project" value="InterPro"/>
</dbReference>
<evidence type="ECO:0000259" key="1">
    <source>
        <dbReference type="Pfam" id="PF00149"/>
    </source>
</evidence>
<sequence length="389" mass="43123">MDDNLSSLETEVPSMVFSPRFATALKVLQSLNPLIVFSGDCLSPSLLSTVTKGKHMVDVLNKLGVHCAVYGNHEFDFGVDLLEEHTKMMPFPWFINNVYDRFTSETLVHGVVSSILEWNGLKIDFMGLVEEDWMDTLGTVDKNDIKYIDYVELRDKGADLGIALTHMRWRNGIRLASKSKGVDLILGGHHMLGEVLCHIEVALDGRYAAVRRAECYLGNLVIYAMLELEATHAEVAFLNSGYYNFHFLYVSVTGIVLGLENGIRNYLALDGRFPQVSGIHFGFDLIGKPGRVIAETVKSPLYPLLFCPQGNDDYTMFSAGNQLPSTVLINHFESGRIVRCMKRCKSGHMMGLIKVSSSPSSLEGEVGVALVPGVDGRIFHVQPEGLFLV</sequence>
<dbReference type="Proteomes" id="UP000694402">
    <property type="component" value="Unassembled WGS sequence"/>
</dbReference>
<dbReference type="Gene3D" id="3.90.780.10">
    <property type="entry name" value="5'-Nucleotidase, C-terminal domain"/>
    <property type="match status" value="1"/>
</dbReference>
<dbReference type="SUPFAM" id="SSF55816">
    <property type="entry name" value="5'-nucleotidase (syn. UDP-sugar hydrolase), C-terminal domain"/>
    <property type="match status" value="1"/>
</dbReference>
<dbReference type="Pfam" id="PF00149">
    <property type="entry name" value="Metallophos"/>
    <property type="match status" value="1"/>
</dbReference>
<dbReference type="PANTHER" id="PTHR11575:SF48">
    <property type="entry name" value="5'-NUCLEOTIDASE"/>
    <property type="match status" value="1"/>
</dbReference>
<dbReference type="GO" id="GO:0009166">
    <property type="term" value="P:nucleotide catabolic process"/>
    <property type="evidence" value="ECO:0007669"/>
    <property type="project" value="InterPro"/>
</dbReference>
<dbReference type="InterPro" id="IPR029052">
    <property type="entry name" value="Metallo-depent_PP-like"/>
</dbReference>
<feature type="domain" description="Calcineurin-like phosphoesterase" evidence="1">
    <location>
        <begin position="28"/>
        <end position="190"/>
    </location>
</feature>
<dbReference type="PANTHER" id="PTHR11575">
    <property type="entry name" value="5'-NUCLEOTIDASE-RELATED"/>
    <property type="match status" value="1"/>
</dbReference>
<accession>A0A8C8D558</accession>
<dbReference type="Gene3D" id="3.60.21.10">
    <property type="match status" value="1"/>
</dbReference>
<evidence type="ECO:0000313" key="2">
    <source>
        <dbReference type="Ensembl" id="ENSOTSP00005021907.1"/>
    </source>
</evidence>
<proteinExistence type="predicted"/>
<evidence type="ECO:0000313" key="3">
    <source>
        <dbReference type="Proteomes" id="UP000694402"/>
    </source>
</evidence>
<reference evidence="2" key="1">
    <citation type="submission" date="2025-08" db="UniProtKB">
        <authorList>
            <consortium name="Ensembl"/>
        </authorList>
    </citation>
    <scope>IDENTIFICATION</scope>
</reference>
<dbReference type="InterPro" id="IPR004843">
    <property type="entry name" value="Calcineurin-like_PHP"/>
</dbReference>
<dbReference type="SUPFAM" id="SSF56300">
    <property type="entry name" value="Metallo-dependent phosphatases"/>
    <property type="match status" value="1"/>
</dbReference>